<comment type="caution">
    <text evidence="2">The sequence shown here is derived from an EMBL/GenBank/DDBJ whole genome shotgun (WGS) entry which is preliminary data.</text>
</comment>
<proteinExistence type="predicted"/>
<evidence type="ECO:0000313" key="3">
    <source>
        <dbReference type="Proteomes" id="UP001434883"/>
    </source>
</evidence>
<keyword evidence="1" id="KW-1133">Transmembrane helix</keyword>
<protein>
    <submittedName>
        <fullName evidence="2">Uncharacterized protein</fullName>
    </submittedName>
</protein>
<evidence type="ECO:0000313" key="2">
    <source>
        <dbReference type="EMBL" id="MEQ2204199.1"/>
    </source>
</evidence>
<name>A0ABV0R7S1_9TELE</name>
<dbReference type="EMBL" id="JAHRIN010035752">
    <property type="protein sequence ID" value="MEQ2204199.1"/>
    <property type="molecule type" value="Genomic_DNA"/>
</dbReference>
<feature type="transmembrane region" description="Helical" evidence="1">
    <location>
        <begin position="84"/>
        <end position="101"/>
    </location>
</feature>
<evidence type="ECO:0000256" key="1">
    <source>
        <dbReference type="SAM" id="Phobius"/>
    </source>
</evidence>
<keyword evidence="3" id="KW-1185">Reference proteome</keyword>
<accession>A0ABV0R7S1</accession>
<keyword evidence="1" id="KW-0812">Transmembrane</keyword>
<keyword evidence="1" id="KW-0472">Membrane</keyword>
<feature type="transmembrane region" description="Helical" evidence="1">
    <location>
        <begin position="46"/>
        <end position="64"/>
    </location>
</feature>
<gene>
    <name evidence="2" type="ORF">XENOCAPTIV_009523</name>
</gene>
<dbReference type="Proteomes" id="UP001434883">
    <property type="component" value="Unassembled WGS sequence"/>
</dbReference>
<organism evidence="2 3">
    <name type="scientific">Xenoophorus captivus</name>
    <dbReference type="NCBI Taxonomy" id="1517983"/>
    <lineage>
        <taxon>Eukaryota</taxon>
        <taxon>Metazoa</taxon>
        <taxon>Chordata</taxon>
        <taxon>Craniata</taxon>
        <taxon>Vertebrata</taxon>
        <taxon>Euteleostomi</taxon>
        <taxon>Actinopterygii</taxon>
        <taxon>Neopterygii</taxon>
        <taxon>Teleostei</taxon>
        <taxon>Neoteleostei</taxon>
        <taxon>Acanthomorphata</taxon>
        <taxon>Ovalentaria</taxon>
        <taxon>Atherinomorphae</taxon>
        <taxon>Cyprinodontiformes</taxon>
        <taxon>Goodeidae</taxon>
        <taxon>Xenoophorus</taxon>
    </lineage>
</organism>
<sequence>MMNRNDLRFQILMQRQNSVFFSAGLRSWSNDSGNTQRGLKRTQRQMGGEHVMCVCLVVLFSGAFKPEVSLVLLHLHFLDSQPSLYSSSFSTTLYFLGLHVFSNM</sequence>
<reference evidence="2 3" key="1">
    <citation type="submission" date="2021-06" db="EMBL/GenBank/DDBJ databases">
        <authorList>
            <person name="Palmer J.M."/>
        </authorList>
    </citation>
    <scope>NUCLEOTIDE SEQUENCE [LARGE SCALE GENOMIC DNA]</scope>
    <source>
        <strain evidence="2 3">XC_2019</strain>
        <tissue evidence="2">Muscle</tissue>
    </source>
</reference>